<comment type="caution">
    <text evidence="3">The sequence shown here is derived from an EMBL/GenBank/DDBJ whole genome shotgun (WGS) entry which is preliminary data.</text>
</comment>
<sequence length="132" mass="15431">MPIDGCIEKLLRKNIIMKILAALLSRKMPTEPVPFQEILPLRLKSRVSGKGDNQSDVCCIYEMSVMFACLKEHEFNQSLCGKEIEKFQKCYLEYSTKRRTRKEKEAKGSIIMGERDFSHKQLNRMLKNFPQK</sequence>
<dbReference type="PANTHER" id="PTHR31278">
    <property type="entry name" value="CHCHD1"/>
    <property type="match status" value="1"/>
</dbReference>
<dbReference type="GO" id="GO:0032543">
    <property type="term" value="P:mitochondrial translation"/>
    <property type="evidence" value="ECO:0007669"/>
    <property type="project" value="InterPro"/>
</dbReference>
<evidence type="ECO:0000259" key="2">
    <source>
        <dbReference type="Pfam" id="PF06747"/>
    </source>
</evidence>
<evidence type="ECO:0000256" key="1">
    <source>
        <dbReference type="ARBA" id="ARBA00023157"/>
    </source>
</evidence>
<dbReference type="EMBL" id="JASPKY010000046">
    <property type="protein sequence ID" value="KAK9745682.1"/>
    <property type="molecule type" value="Genomic_DNA"/>
</dbReference>
<protein>
    <submittedName>
        <fullName evidence="3">CHCH domain</fullName>
    </submittedName>
</protein>
<dbReference type="InterPro" id="IPR009069">
    <property type="entry name" value="Cys_alpha_HP_mot_SF"/>
</dbReference>
<dbReference type="AlphaFoldDB" id="A0AAW1MJ93"/>
<dbReference type="GO" id="GO:0003723">
    <property type="term" value="F:RNA binding"/>
    <property type="evidence" value="ECO:0007669"/>
    <property type="project" value="TreeGrafter"/>
</dbReference>
<feature type="domain" description="CHCH" evidence="2">
    <location>
        <begin position="59"/>
        <end position="91"/>
    </location>
</feature>
<evidence type="ECO:0000313" key="4">
    <source>
        <dbReference type="Proteomes" id="UP001458880"/>
    </source>
</evidence>
<reference evidence="3 4" key="1">
    <citation type="journal article" date="2024" name="BMC Genomics">
        <title>De novo assembly and annotation of Popillia japonica's genome with initial clues to its potential as an invasive pest.</title>
        <authorList>
            <person name="Cucini C."/>
            <person name="Boschi S."/>
            <person name="Funari R."/>
            <person name="Cardaioli E."/>
            <person name="Iannotti N."/>
            <person name="Marturano G."/>
            <person name="Paoli F."/>
            <person name="Bruttini M."/>
            <person name="Carapelli A."/>
            <person name="Frati F."/>
            <person name="Nardi F."/>
        </authorList>
    </citation>
    <scope>NUCLEOTIDE SEQUENCE [LARGE SCALE GENOMIC DNA]</scope>
    <source>
        <strain evidence="3">DMR45628</strain>
    </source>
</reference>
<dbReference type="Proteomes" id="UP001458880">
    <property type="component" value="Unassembled WGS sequence"/>
</dbReference>
<dbReference type="PANTHER" id="PTHR31278:SF2">
    <property type="entry name" value="SMALL RIBOSOMAL SUBUNIT PROTEIN MS37"/>
    <property type="match status" value="1"/>
</dbReference>
<evidence type="ECO:0000313" key="3">
    <source>
        <dbReference type="EMBL" id="KAK9745682.1"/>
    </source>
</evidence>
<dbReference type="InterPro" id="IPR033620">
    <property type="entry name" value="Ribosomal_mS37_met"/>
</dbReference>
<dbReference type="SUPFAM" id="SSF47072">
    <property type="entry name" value="Cysteine alpha-hairpin motif"/>
    <property type="match status" value="1"/>
</dbReference>
<keyword evidence="1" id="KW-1015">Disulfide bond</keyword>
<accession>A0AAW1MJ93</accession>
<keyword evidence="4" id="KW-1185">Reference proteome</keyword>
<dbReference type="PROSITE" id="PS51808">
    <property type="entry name" value="CHCH"/>
    <property type="match status" value="1"/>
</dbReference>
<proteinExistence type="predicted"/>
<name>A0AAW1MJ93_POPJA</name>
<dbReference type="GO" id="GO:0005654">
    <property type="term" value="C:nucleoplasm"/>
    <property type="evidence" value="ECO:0007669"/>
    <property type="project" value="TreeGrafter"/>
</dbReference>
<organism evidence="3 4">
    <name type="scientific">Popillia japonica</name>
    <name type="common">Japanese beetle</name>
    <dbReference type="NCBI Taxonomy" id="7064"/>
    <lineage>
        <taxon>Eukaryota</taxon>
        <taxon>Metazoa</taxon>
        <taxon>Ecdysozoa</taxon>
        <taxon>Arthropoda</taxon>
        <taxon>Hexapoda</taxon>
        <taxon>Insecta</taxon>
        <taxon>Pterygota</taxon>
        <taxon>Neoptera</taxon>
        <taxon>Endopterygota</taxon>
        <taxon>Coleoptera</taxon>
        <taxon>Polyphaga</taxon>
        <taxon>Scarabaeiformia</taxon>
        <taxon>Scarabaeidae</taxon>
        <taxon>Rutelinae</taxon>
        <taxon>Popillia</taxon>
    </lineage>
</organism>
<dbReference type="InterPro" id="IPR010625">
    <property type="entry name" value="CHCH"/>
</dbReference>
<dbReference type="Pfam" id="PF06747">
    <property type="entry name" value="CHCH"/>
    <property type="match status" value="1"/>
</dbReference>
<dbReference type="GO" id="GO:0005761">
    <property type="term" value="C:mitochondrial ribosome"/>
    <property type="evidence" value="ECO:0007669"/>
    <property type="project" value="InterPro"/>
</dbReference>
<gene>
    <name evidence="3" type="ORF">QE152_g6674</name>
</gene>